<dbReference type="Pfam" id="PF13962">
    <property type="entry name" value="PGG"/>
    <property type="match status" value="1"/>
</dbReference>
<keyword evidence="1" id="KW-0472">Membrane</keyword>
<dbReference type="PANTHER" id="PTHR24177:SF412">
    <property type="entry name" value="OS06G0285941 PROTEIN"/>
    <property type="match status" value="1"/>
</dbReference>
<name>A0A3L6PDM3_PANMI</name>
<accession>A0A3L6PDM3</accession>
<dbReference type="Proteomes" id="UP000275267">
    <property type="component" value="Unassembled WGS sequence"/>
</dbReference>
<organism evidence="3 4">
    <name type="scientific">Panicum miliaceum</name>
    <name type="common">Proso millet</name>
    <name type="synonym">Broomcorn millet</name>
    <dbReference type="NCBI Taxonomy" id="4540"/>
    <lineage>
        <taxon>Eukaryota</taxon>
        <taxon>Viridiplantae</taxon>
        <taxon>Streptophyta</taxon>
        <taxon>Embryophyta</taxon>
        <taxon>Tracheophyta</taxon>
        <taxon>Spermatophyta</taxon>
        <taxon>Magnoliopsida</taxon>
        <taxon>Liliopsida</taxon>
        <taxon>Poales</taxon>
        <taxon>Poaceae</taxon>
        <taxon>PACMAD clade</taxon>
        <taxon>Panicoideae</taxon>
        <taxon>Panicodae</taxon>
        <taxon>Paniceae</taxon>
        <taxon>Panicinae</taxon>
        <taxon>Panicum</taxon>
        <taxon>Panicum sect. Panicum</taxon>
    </lineage>
</organism>
<dbReference type="OrthoDB" id="681126at2759"/>
<dbReference type="GO" id="GO:0016020">
    <property type="term" value="C:membrane"/>
    <property type="evidence" value="ECO:0007669"/>
    <property type="project" value="TreeGrafter"/>
</dbReference>
<keyword evidence="1" id="KW-1133">Transmembrane helix</keyword>
<protein>
    <recommendedName>
        <fullName evidence="2">PGG domain-containing protein</fullName>
    </recommendedName>
</protein>
<keyword evidence="1" id="KW-0812">Transmembrane</keyword>
<evidence type="ECO:0000256" key="1">
    <source>
        <dbReference type="SAM" id="Phobius"/>
    </source>
</evidence>
<dbReference type="PANTHER" id="PTHR24177">
    <property type="entry name" value="CASKIN"/>
    <property type="match status" value="1"/>
</dbReference>
<evidence type="ECO:0000259" key="2">
    <source>
        <dbReference type="Pfam" id="PF13962"/>
    </source>
</evidence>
<keyword evidence="4" id="KW-1185">Reference proteome</keyword>
<feature type="transmembrane region" description="Helical" evidence="1">
    <location>
        <begin position="137"/>
        <end position="157"/>
    </location>
</feature>
<evidence type="ECO:0000313" key="4">
    <source>
        <dbReference type="Proteomes" id="UP000275267"/>
    </source>
</evidence>
<feature type="domain" description="PGG" evidence="2">
    <location>
        <begin position="83"/>
        <end position="165"/>
    </location>
</feature>
<dbReference type="InterPro" id="IPR026961">
    <property type="entry name" value="PGG_dom"/>
</dbReference>
<dbReference type="EMBL" id="PQIB02000018">
    <property type="protein sequence ID" value="RLM55673.1"/>
    <property type="molecule type" value="Genomic_DNA"/>
</dbReference>
<evidence type="ECO:0000313" key="3">
    <source>
        <dbReference type="EMBL" id="RLM55673.1"/>
    </source>
</evidence>
<sequence length="185" mass="20574">MSCPINVVDEAQQGRPISVTDVAPGDTTLVATGQRGIPVLIAPLQSQSDGRARGATAQEMSMGFHGFLLLEQKDDDNPEAQRKKWFKEMRGWLMVLATVAALVTYQAGLNPPGGFWQDGRHAGNPVLHDMHWSRYMIFYYLNATAFVTSLVIMVLLMSERFYHTDVSIETLTLIERMALEVGAIF</sequence>
<proteinExistence type="predicted"/>
<dbReference type="STRING" id="4540.A0A3L6PDM3"/>
<dbReference type="AlphaFoldDB" id="A0A3L6PDM3"/>
<feature type="transmembrane region" description="Helical" evidence="1">
    <location>
        <begin position="91"/>
        <end position="108"/>
    </location>
</feature>
<reference evidence="4" key="1">
    <citation type="journal article" date="2019" name="Nat. Commun.">
        <title>The genome of broomcorn millet.</title>
        <authorList>
            <person name="Zou C."/>
            <person name="Miki D."/>
            <person name="Li D."/>
            <person name="Tang Q."/>
            <person name="Xiao L."/>
            <person name="Rajput S."/>
            <person name="Deng P."/>
            <person name="Jia W."/>
            <person name="Huang R."/>
            <person name="Zhang M."/>
            <person name="Sun Y."/>
            <person name="Hu J."/>
            <person name="Fu X."/>
            <person name="Schnable P.S."/>
            <person name="Li F."/>
            <person name="Zhang H."/>
            <person name="Feng B."/>
            <person name="Zhu X."/>
            <person name="Liu R."/>
            <person name="Schnable J.C."/>
            <person name="Zhu J.-K."/>
            <person name="Zhang H."/>
        </authorList>
    </citation>
    <scope>NUCLEOTIDE SEQUENCE [LARGE SCALE GENOMIC DNA]</scope>
</reference>
<comment type="caution">
    <text evidence="3">The sequence shown here is derived from an EMBL/GenBank/DDBJ whole genome shotgun (WGS) entry which is preliminary data.</text>
</comment>
<gene>
    <name evidence="3" type="ORF">C2845_PM10G10980</name>
</gene>